<comment type="subcellular location">
    <subcellularLocation>
        <location evidence="1">Cell membrane</location>
        <topology evidence="1">Multi-pass membrane protein</topology>
    </subcellularLocation>
</comment>
<dbReference type="InterPro" id="IPR000917">
    <property type="entry name" value="Sulfatase_N"/>
</dbReference>
<dbReference type="Gene3D" id="3.30.1120.80">
    <property type="match status" value="1"/>
</dbReference>
<dbReference type="SUPFAM" id="SSF53649">
    <property type="entry name" value="Alkaline phosphatase-like"/>
    <property type="match status" value="1"/>
</dbReference>
<evidence type="ECO:0000256" key="6">
    <source>
        <dbReference type="PIRSR" id="PIRSR005091-1"/>
    </source>
</evidence>
<gene>
    <name evidence="11" type="ORF">AFM12_03270</name>
</gene>
<evidence type="ECO:0000256" key="8">
    <source>
        <dbReference type="PIRSR" id="PIRSR005091-3"/>
    </source>
</evidence>
<feature type="binding site" evidence="8">
    <location>
        <position position="317"/>
    </location>
    <ligand>
        <name>Mn(2+)</name>
        <dbReference type="ChEBI" id="CHEBI:29035"/>
    </ligand>
</feature>
<dbReference type="InterPro" id="IPR050448">
    <property type="entry name" value="OpgB/LTA_synthase_biosynth"/>
</dbReference>
<dbReference type="Proteomes" id="UP000050454">
    <property type="component" value="Unassembled WGS sequence"/>
</dbReference>
<evidence type="ECO:0000256" key="7">
    <source>
        <dbReference type="PIRSR" id="PIRSR005091-2"/>
    </source>
</evidence>
<dbReference type="PANTHER" id="PTHR47371">
    <property type="entry name" value="LIPOTEICHOIC ACID SYNTHASE"/>
    <property type="match status" value="1"/>
</dbReference>
<feature type="transmembrane region" description="Helical" evidence="9">
    <location>
        <begin position="7"/>
        <end position="31"/>
    </location>
</feature>
<reference evidence="11 12" key="1">
    <citation type="submission" date="2015-07" db="EMBL/GenBank/DDBJ databases">
        <title>The draft genome sequence of Leadbetterella sp. JN14-9.</title>
        <authorList>
            <person name="Liu Y."/>
            <person name="Du J."/>
            <person name="Shao Z."/>
        </authorList>
    </citation>
    <scope>NUCLEOTIDE SEQUENCE [LARGE SCALE GENOMIC DNA]</scope>
    <source>
        <strain evidence="11 12">JN14-9</strain>
    </source>
</reference>
<dbReference type="EMBL" id="LGTQ01000005">
    <property type="protein sequence ID" value="KPM49628.1"/>
    <property type="molecule type" value="Genomic_DNA"/>
</dbReference>
<evidence type="ECO:0000256" key="1">
    <source>
        <dbReference type="ARBA" id="ARBA00004651"/>
    </source>
</evidence>
<dbReference type="GO" id="GO:0046872">
    <property type="term" value="F:metal ion binding"/>
    <property type="evidence" value="ECO:0007669"/>
    <property type="project" value="UniProtKB-KW"/>
</dbReference>
<dbReference type="PIRSF" id="PIRSF005091">
    <property type="entry name" value="Mmb_sulf_HI1246"/>
    <property type="match status" value="1"/>
</dbReference>
<keyword evidence="2" id="KW-1003">Cell membrane</keyword>
<evidence type="ECO:0000256" key="3">
    <source>
        <dbReference type="ARBA" id="ARBA00022692"/>
    </source>
</evidence>
<evidence type="ECO:0000259" key="10">
    <source>
        <dbReference type="Pfam" id="PF00884"/>
    </source>
</evidence>
<name>A0A0N8HAA5_9BACT</name>
<feature type="binding site" evidence="8">
    <location>
        <position position="277"/>
    </location>
    <ligand>
        <name>Mn(2+)</name>
        <dbReference type="ChEBI" id="CHEBI:29035"/>
    </ligand>
</feature>
<feature type="binding site" evidence="8">
    <location>
        <position position="488"/>
    </location>
    <ligand>
        <name>Mn(2+)</name>
        <dbReference type="ChEBI" id="CHEBI:29035"/>
    </ligand>
</feature>
<keyword evidence="5 9" id="KW-0472">Membrane</keyword>
<comment type="caution">
    <text evidence="11">The sequence shown here is derived from an EMBL/GenBank/DDBJ whole genome shotgun (WGS) entry which is preliminary data.</text>
</comment>
<sequence>MRERIQFLFIYFGFWVVYFLCARLVFLGYHIDQTKLLTLEMLAGTFWNGIRMDMSMAGYLSIIPFLWISFSNFIKKSIFESSLFGYTLVMVFVLTLIIVIDLEVFNVWDYRLDATPLNYLKTPREAWASVSASPILRLILSYILLLIVASYFVYRIIANKMNSWNFTKKWRFIPWALLLTAALIIPIRGGFGIAPMNQSTVYFSNNNFANISAVNACWNFFSSLVNNTYDKVNPYTYLPKDEIEQNLRKLYKTEGSPIDILSKDRPSKPNVLIVAWESFTGKVVDKTFNGKEVTPNFNKFKKEGYYFSNAYASGDRTDKGLVAILSGYPAQPTQSIIKEPAKTQKLPILTKNFLQEGYSTEFYYGGETEFANIKSYLFAADYEQIVDLNNFPEELYQTKWGVHDEVIFDKFLSNHQYVRKDPFFSTLLTISSHEPFDVPLDSAIFEGDDEENLYLNSLYYADQEFGRFINSAKTQSWWENTIIIVVGDHGHRLPETGLKADNFKIPILWTGGAIKGSRQINDVVSQTDIATSLLRTLGFDNKEYHWGKDMFRTQLANWAFFSFNDGFGFVRNDRKILFDNIGKKEIFISENISDEDRKLSKSLQQKYFQDYLDK</sequence>
<dbReference type="OrthoDB" id="9777768at2"/>
<dbReference type="Pfam" id="PF00884">
    <property type="entry name" value="Sulfatase"/>
    <property type="match status" value="1"/>
</dbReference>
<keyword evidence="7" id="KW-0464">Manganese</keyword>
<accession>A0A0N8HAA5</accession>
<evidence type="ECO:0000256" key="9">
    <source>
        <dbReference type="SAM" id="Phobius"/>
    </source>
</evidence>
<feature type="transmembrane region" description="Helical" evidence="9">
    <location>
        <begin position="56"/>
        <end position="74"/>
    </location>
</feature>
<feature type="binding site" evidence="7">
    <location>
        <position position="433"/>
    </location>
    <ligand>
        <name>substrate</name>
    </ligand>
</feature>
<feature type="transmembrane region" description="Helical" evidence="9">
    <location>
        <begin position="86"/>
        <end position="108"/>
    </location>
</feature>
<dbReference type="PATRIC" id="fig|1605367.3.peg.1995"/>
<feature type="transmembrane region" description="Helical" evidence="9">
    <location>
        <begin position="135"/>
        <end position="154"/>
    </location>
</feature>
<evidence type="ECO:0000256" key="4">
    <source>
        <dbReference type="ARBA" id="ARBA00022989"/>
    </source>
</evidence>
<evidence type="ECO:0000256" key="2">
    <source>
        <dbReference type="ARBA" id="ARBA00022475"/>
    </source>
</evidence>
<feature type="active site" evidence="6">
    <location>
        <position position="317"/>
    </location>
</feature>
<dbReference type="CDD" id="cd16015">
    <property type="entry name" value="LTA_synthase"/>
    <property type="match status" value="1"/>
</dbReference>
<feature type="transmembrane region" description="Helical" evidence="9">
    <location>
        <begin position="175"/>
        <end position="196"/>
    </location>
</feature>
<keyword evidence="12" id="KW-1185">Reference proteome</keyword>
<dbReference type="RefSeq" id="WP_055143870.1">
    <property type="nucleotide sequence ID" value="NZ_JXSZ01000005.1"/>
</dbReference>
<feature type="domain" description="Sulfatase N-terminal" evidence="10">
    <location>
        <begin position="269"/>
        <end position="538"/>
    </location>
</feature>
<dbReference type="PANTHER" id="PTHR47371:SF3">
    <property type="entry name" value="PHOSPHOGLYCEROL TRANSFERASE I"/>
    <property type="match status" value="1"/>
</dbReference>
<dbReference type="AlphaFoldDB" id="A0A0N8HAA5"/>
<dbReference type="Gene3D" id="3.40.720.10">
    <property type="entry name" value="Alkaline Phosphatase, subunit A"/>
    <property type="match status" value="1"/>
</dbReference>
<keyword evidence="3 9" id="KW-0812">Transmembrane</keyword>
<keyword evidence="7" id="KW-0479">Metal-binding</keyword>
<proteinExistence type="predicted"/>
<feature type="binding site" evidence="8">
    <location>
        <position position="489"/>
    </location>
    <ligand>
        <name>Mn(2+)</name>
        <dbReference type="ChEBI" id="CHEBI:29035"/>
    </ligand>
</feature>
<keyword evidence="4 9" id="KW-1133">Transmembrane helix</keyword>
<evidence type="ECO:0000313" key="11">
    <source>
        <dbReference type="EMBL" id="KPM49628.1"/>
    </source>
</evidence>
<dbReference type="STRING" id="1605367.AFM12_03270"/>
<evidence type="ECO:0000256" key="5">
    <source>
        <dbReference type="ARBA" id="ARBA00023136"/>
    </source>
</evidence>
<organism evidence="11 12">
    <name type="scientific">Jiulongibacter sediminis</name>
    <dbReference type="NCBI Taxonomy" id="1605367"/>
    <lineage>
        <taxon>Bacteria</taxon>
        <taxon>Pseudomonadati</taxon>
        <taxon>Bacteroidota</taxon>
        <taxon>Cytophagia</taxon>
        <taxon>Cytophagales</taxon>
        <taxon>Leadbetterellaceae</taxon>
        <taxon>Jiulongibacter</taxon>
    </lineage>
</organism>
<evidence type="ECO:0000313" key="12">
    <source>
        <dbReference type="Proteomes" id="UP000050454"/>
    </source>
</evidence>
<dbReference type="InterPro" id="IPR017850">
    <property type="entry name" value="Alkaline_phosphatase_core_sf"/>
</dbReference>
<protein>
    <recommendedName>
        <fullName evidence="10">Sulfatase N-terminal domain-containing protein</fullName>
    </recommendedName>
</protein>
<dbReference type="GO" id="GO:0005886">
    <property type="term" value="C:plasma membrane"/>
    <property type="evidence" value="ECO:0007669"/>
    <property type="project" value="UniProtKB-SubCell"/>
</dbReference>
<dbReference type="InterPro" id="IPR012160">
    <property type="entry name" value="LtaS-like"/>
</dbReference>